<reference evidence="1" key="1">
    <citation type="journal article" date="2020" name="Fungal Divers.">
        <title>Resolving the Mortierellaceae phylogeny through synthesis of multi-gene phylogenetics and phylogenomics.</title>
        <authorList>
            <person name="Vandepol N."/>
            <person name="Liber J."/>
            <person name="Desiro A."/>
            <person name="Na H."/>
            <person name="Kennedy M."/>
            <person name="Barry K."/>
            <person name="Grigoriev I.V."/>
            <person name="Miller A.N."/>
            <person name="O'Donnell K."/>
            <person name="Stajich J.E."/>
            <person name="Bonito G."/>
        </authorList>
    </citation>
    <scope>NUCLEOTIDE SEQUENCE</scope>
    <source>
        <strain evidence="1">NVP60</strain>
    </source>
</reference>
<dbReference type="EMBL" id="JAAAIN010000193">
    <property type="protein sequence ID" value="KAG0318399.1"/>
    <property type="molecule type" value="Genomic_DNA"/>
</dbReference>
<dbReference type="OrthoDB" id="2349960at2759"/>
<dbReference type="AlphaFoldDB" id="A0A9P6UTE4"/>
<evidence type="ECO:0000313" key="2">
    <source>
        <dbReference type="Proteomes" id="UP000823405"/>
    </source>
</evidence>
<keyword evidence="2" id="KW-1185">Reference proteome</keyword>
<evidence type="ECO:0000313" key="1">
    <source>
        <dbReference type="EMBL" id="KAG0318399.1"/>
    </source>
</evidence>
<dbReference type="Proteomes" id="UP000823405">
    <property type="component" value="Unassembled WGS sequence"/>
</dbReference>
<proteinExistence type="predicted"/>
<comment type="caution">
    <text evidence="1">The sequence shown here is derived from an EMBL/GenBank/DDBJ whole genome shotgun (WGS) entry which is preliminary data.</text>
</comment>
<sequence length="72" mass="8234">MPRQHQRYTQLTETIVEAPQRTIHLRNIASTPAARSFSRIDVLDSLMPLSRSPWSNTPTLISSPAIRSIQRH</sequence>
<organism evidence="1 2">
    <name type="scientific">Linnemannia gamsii</name>
    <dbReference type="NCBI Taxonomy" id="64522"/>
    <lineage>
        <taxon>Eukaryota</taxon>
        <taxon>Fungi</taxon>
        <taxon>Fungi incertae sedis</taxon>
        <taxon>Mucoromycota</taxon>
        <taxon>Mortierellomycotina</taxon>
        <taxon>Mortierellomycetes</taxon>
        <taxon>Mortierellales</taxon>
        <taxon>Mortierellaceae</taxon>
        <taxon>Linnemannia</taxon>
    </lineage>
</organism>
<protein>
    <submittedName>
        <fullName evidence="1">Uncharacterized protein</fullName>
    </submittedName>
</protein>
<gene>
    <name evidence="1" type="ORF">BGZ97_003843</name>
</gene>
<name>A0A9P6UTE4_9FUNG</name>
<accession>A0A9P6UTE4</accession>